<evidence type="ECO:0000313" key="4">
    <source>
        <dbReference type="Proteomes" id="UP001168972"/>
    </source>
</evidence>
<sequence length="122" mass="14166">MSLKKKIVMESPPAKRKKLSEHEINEPTQISFGTKNTEGPDTSNPVYDAHYESPFYVDKTLLVRKLIKHKHILITAPSRFGKSLNMDMAKRFYEIELDHEGKPIKLDVDENKLLLHIHLMIK</sequence>
<dbReference type="AlphaFoldDB" id="A0AA39L289"/>
<comment type="caution">
    <text evidence="3">The sequence shown here is derived from an EMBL/GenBank/DDBJ whole genome shotgun (WGS) entry which is preliminary data.</text>
</comment>
<evidence type="ECO:0000256" key="1">
    <source>
        <dbReference type="SAM" id="MobiDB-lite"/>
    </source>
</evidence>
<dbReference type="EMBL" id="JAQQBR010000001">
    <property type="protein sequence ID" value="KAK0182365.1"/>
    <property type="molecule type" value="Genomic_DNA"/>
</dbReference>
<organism evidence="3 4">
    <name type="scientific">Microctonus hyperodae</name>
    <name type="common">Parasitoid wasp</name>
    <dbReference type="NCBI Taxonomy" id="165561"/>
    <lineage>
        <taxon>Eukaryota</taxon>
        <taxon>Metazoa</taxon>
        <taxon>Ecdysozoa</taxon>
        <taxon>Arthropoda</taxon>
        <taxon>Hexapoda</taxon>
        <taxon>Insecta</taxon>
        <taxon>Pterygota</taxon>
        <taxon>Neoptera</taxon>
        <taxon>Endopterygota</taxon>
        <taxon>Hymenoptera</taxon>
        <taxon>Apocrita</taxon>
        <taxon>Ichneumonoidea</taxon>
        <taxon>Braconidae</taxon>
        <taxon>Euphorinae</taxon>
        <taxon>Microctonus</taxon>
    </lineage>
</organism>
<evidence type="ECO:0000259" key="2">
    <source>
        <dbReference type="Pfam" id="PF09820"/>
    </source>
</evidence>
<reference evidence="3" key="2">
    <citation type="submission" date="2023-03" db="EMBL/GenBank/DDBJ databases">
        <authorList>
            <person name="Inwood S.N."/>
            <person name="Skelly J.G."/>
            <person name="Guhlin J."/>
            <person name="Harrop T.W.R."/>
            <person name="Goldson S.G."/>
            <person name="Dearden P.K."/>
        </authorList>
    </citation>
    <scope>NUCLEOTIDE SEQUENCE</scope>
    <source>
        <strain evidence="3">Lincoln</strain>
        <tissue evidence="3">Whole body</tissue>
    </source>
</reference>
<proteinExistence type="predicted"/>
<gene>
    <name evidence="3" type="ORF">PV327_000514</name>
</gene>
<reference evidence="3" key="1">
    <citation type="journal article" date="2023" name="bioRxiv">
        <title>Scaffold-level genome assemblies of two parasitoid biocontrol wasps reveal the parthenogenesis mechanism and an associated novel virus.</title>
        <authorList>
            <person name="Inwood S."/>
            <person name="Skelly J."/>
            <person name="Guhlin J."/>
            <person name="Harrop T."/>
            <person name="Goldson S."/>
            <person name="Dearden P."/>
        </authorList>
    </citation>
    <scope>NUCLEOTIDE SEQUENCE</scope>
    <source>
        <strain evidence="3">Lincoln</strain>
        <tissue evidence="3">Whole body</tissue>
    </source>
</reference>
<feature type="compositionally biased region" description="Polar residues" evidence="1">
    <location>
        <begin position="26"/>
        <end position="44"/>
    </location>
</feature>
<name>A0AA39L289_MICHY</name>
<dbReference type="Proteomes" id="UP001168972">
    <property type="component" value="Unassembled WGS sequence"/>
</dbReference>
<dbReference type="Pfam" id="PF09820">
    <property type="entry name" value="AAA-ATPase_like"/>
    <property type="match status" value="1"/>
</dbReference>
<feature type="domain" description="AAA-ATPase-like" evidence="2">
    <location>
        <begin position="53"/>
        <end position="99"/>
    </location>
</feature>
<dbReference type="InterPro" id="IPR018631">
    <property type="entry name" value="AAA-ATPase-like_dom"/>
</dbReference>
<feature type="region of interest" description="Disordered" evidence="1">
    <location>
        <begin position="1"/>
        <end position="44"/>
    </location>
</feature>
<keyword evidence="4" id="KW-1185">Reference proteome</keyword>
<evidence type="ECO:0000313" key="3">
    <source>
        <dbReference type="EMBL" id="KAK0182365.1"/>
    </source>
</evidence>
<protein>
    <recommendedName>
        <fullName evidence="2">AAA-ATPase-like domain-containing protein</fullName>
    </recommendedName>
</protein>
<accession>A0AA39L289</accession>